<keyword evidence="1" id="KW-1185">Reference proteome</keyword>
<dbReference type="WBParaSite" id="Hba_00890">
    <property type="protein sequence ID" value="Hba_00890"/>
    <property type="gene ID" value="Hba_00890"/>
</dbReference>
<protein>
    <submittedName>
        <fullName evidence="2">Uncharacterized protein</fullName>
    </submittedName>
</protein>
<accession>A0A1I7W8E0</accession>
<organism evidence="1 2">
    <name type="scientific">Heterorhabditis bacteriophora</name>
    <name type="common">Entomopathogenic nematode worm</name>
    <dbReference type="NCBI Taxonomy" id="37862"/>
    <lineage>
        <taxon>Eukaryota</taxon>
        <taxon>Metazoa</taxon>
        <taxon>Ecdysozoa</taxon>
        <taxon>Nematoda</taxon>
        <taxon>Chromadorea</taxon>
        <taxon>Rhabditida</taxon>
        <taxon>Rhabditina</taxon>
        <taxon>Rhabditomorpha</taxon>
        <taxon>Strongyloidea</taxon>
        <taxon>Heterorhabditidae</taxon>
        <taxon>Heterorhabditis</taxon>
    </lineage>
</organism>
<sequence>MISFISKLGKDILMPYSNIAC</sequence>
<dbReference type="AlphaFoldDB" id="A0A1I7W8E0"/>
<name>A0A1I7W8E0_HETBA</name>
<reference evidence="2" key="1">
    <citation type="submission" date="2016-11" db="UniProtKB">
        <authorList>
            <consortium name="WormBaseParasite"/>
        </authorList>
    </citation>
    <scope>IDENTIFICATION</scope>
</reference>
<proteinExistence type="predicted"/>
<evidence type="ECO:0000313" key="2">
    <source>
        <dbReference type="WBParaSite" id="Hba_00890"/>
    </source>
</evidence>
<dbReference type="Proteomes" id="UP000095283">
    <property type="component" value="Unplaced"/>
</dbReference>
<evidence type="ECO:0000313" key="1">
    <source>
        <dbReference type="Proteomes" id="UP000095283"/>
    </source>
</evidence>